<proteinExistence type="predicted"/>
<reference evidence="2 3" key="1">
    <citation type="journal article" date="2013" name="Genome Announc.">
        <title>Draft Genome Sequence of Psychrobacter aquaticus Strain CMS 56T, Isolated from a Cyanobacterial Mat Sample Collected from Water Bodies in the McMurdo Dry Valley Region of Antarctica.</title>
        <authorList>
            <person name="Reddy G.S."/>
            <person name="Ara S."/>
            <person name="Singh A."/>
            <person name="Kumar Pinnaka A."/>
            <person name="Shivaji S."/>
        </authorList>
    </citation>
    <scope>NUCLEOTIDE SEQUENCE [LARGE SCALE GENOMIC DNA]</scope>
    <source>
        <strain evidence="2 3">CMS 56</strain>
    </source>
</reference>
<dbReference type="AlphaFoldDB" id="U4T490"/>
<accession>U4T490</accession>
<organism evidence="2 3">
    <name type="scientific">Psychrobacter aquaticus CMS 56</name>
    <dbReference type="NCBI Taxonomy" id="1354303"/>
    <lineage>
        <taxon>Bacteria</taxon>
        <taxon>Pseudomonadati</taxon>
        <taxon>Pseudomonadota</taxon>
        <taxon>Gammaproteobacteria</taxon>
        <taxon>Moraxellales</taxon>
        <taxon>Moraxellaceae</taxon>
        <taxon>Psychrobacter</taxon>
    </lineage>
</organism>
<keyword evidence="1" id="KW-0472">Membrane</keyword>
<keyword evidence="1" id="KW-1133">Transmembrane helix</keyword>
<name>U4T490_9GAMM</name>
<evidence type="ECO:0000256" key="1">
    <source>
        <dbReference type="SAM" id="Phobius"/>
    </source>
</evidence>
<protein>
    <submittedName>
        <fullName evidence="2">Uncharacterized protein</fullName>
    </submittedName>
</protein>
<keyword evidence="1" id="KW-0812">Transmembrane</keyword>
<comment type="caution">
    <text evidence="2">The sequence shown here is derived from an EMBL/GenBank/DDBJ whole genome shotgun (WGS) entry which is preliminary data.</text>
</comment>
<dbReference type="Proteomes" id="UP000016761">
    <property type="component" value="Unassembled WGS sequence"/>
</dbReference>
<keyword evidence="3" id="KW-1185">Reference proteome</keyword>
<dbReference type="STRING" id="1354303.M917_0840"/>
<feature type="transmembrane region" description="Helical" evidence="1">
    <location>
        <begin position="6"/>
        <end position="29"/>
    </location>
</feature>
<dbReference type="EMBL" id="AUSW01000015">
    <property type="protein sequence ID" value="ERL56162.1"/>
    <property type="molecule type" value="Genomic_DNA"/>
</dbReference>
<evidence type="ECO:0000313" key="2">
    <source>
        <dbReference type="EMBL" id="ERL56162.1"/>
    </source>
</evidence>
<dbReference type="PATRIC" id="fig|1354303.4.peg.827"/>
<gene>
    <name evidence="2" type="ORF">M917_0840</name>
</gene>
<sequence>MIGLSIWFNILWLTVVSVIAGAIFCGAVSKLEGHKNNLREKLYQLS</sequence>
<evidence type="ECO:0000313" key="3">
    <source>
        <dbReference type="Proteomes" id="UP000016761"/>
    </source>
</evidence>